<comment type="caution">
    <text evidence="2">The sequence shown here is derived from an EMBL/GenBank/DDBJ whole genome shotgun (WGS) entry which is preliminary data.</text>
</comment>
<evidence type="ECO:0000313" key="3">
    <source>
        <dbReference type="Proteomes" id="UP001244297"/>
    </source>
</evidence>
<protein>
    <submittedName>
        <fullName evidence="2">DUF4399 domain-containing protein</fullName>
    </submittedName>
</protein>
<reference evidence="3" key="1">
    <citation type="journal article" date="2019" name="Int. J. Syst. Evol. Microbiol.">
        <title>The Global Catalogue of Microorganisms (GCM) 10K type strain sequencing project: providing services to taxonomists for standard genome sequencing and annotation.</title>
        <authorList>
            <consortium name="The Broad Institute Genomics Platform"/>
            <consortium name="The Broad Institute Genome Sequencing Center for Infectious Disease"/>
            <person name="Wu L."/>
            <person name="Ma J."/>
        </authorList>
    </citation>
    <scope>NUCLEOTIDE SEQUENCE [LARGE SCALE GENOMIC DNA]</scope>
    <source>
        <strain evidence="3">CECT 7806</strain>
    </source>
</reference>
<organism evidence="2 3">
    <name type="scientific">Methylobacterium longum</name>
    <dbReference type="NCBI Taxonomy" id="767694"/>
    <lineage>
        <taxon>Bacteria</taxon>
        <taxon>Pseudomonadati</taxon>
        <taxon>Pseudomonadota</taxon>
        <taxon>Alphaproteobacteria</taxon>
        <taxon>Hyphomicrobiales</taxon>
        <taxon>Methylobacteriaceae</taxon>
        <taxon>Methylobacterium</taxon>
    </lineage>
</organism>
<feature type="domain" description="DUF4399" evidence="1">
    <location>
        <begin position="42"/>
        <end position="132"/>
    </location>
</feature>
<evidence type="ECO:0000313" key="2">
    <source>
        <dbReference type="EMBL" id="MDN3573320.1"/>
    </source>
</evidence>
<dbReference type="InterPro" id="IPR025512">
    <property type="entry name" value="DUF4399"/>
</dbReference>
<dbReference type="Pfam" id="PF14347">
    <property type="entry name" value="DUF4399"/>
    <property type="match status" value="1"/>
</dbReference>
<dbReference type="Proteomes" id="UP001244297">
    <property type="component" value="Unassembled WGS sequence"/>
</dbReference>
<sequence>MCFAGIMLLGSPSYAQTPAPADAELYLISPRDGAKLRSPITVRFGLKNMGVTHAGDTAPNMGHHHLLVDATDPINPSEPLPSNKKYLHFGAGQTETKLELPPGNHTLQLVLGDANHKPFKPVVSSKIIHIRVLRSNADAAL</sequence>
<proteinExistence type="predicted"/>
<name>A0ABT8AV74_9HYPH</name>
<keyword evidence="3" id="KW-1185">Reference proteome</keyword>
<evidence type="ECO:0000259" key="1">
    <source>
        <dbReference type="Pfam" id="PF14347"/>
    </source>
</evidence>
<accession>A0ABT8AV74</accession>
<dbReference type="EMBL" id="JAUFPT010000071">
    <property type="protein sequence ID" value="MDN3573320.1"/>
    <property type="molecule type" value="Genomic_DNA"/>
</dbReference>
<gene>
    <name evidence="2" type="ORF">QWZ18_22185</name>
</gene>